<reference evidence="3 4" key="1">
    <citation type="journal article" date="2017" name="Int. J. Syst. Evol. Microbiol.">
        <title>Bacillus notoginsengisoli sp. nov., a novel bacterium isolated from the rhizosphere of Panax notoginseng.</title>
        <authorList>
            <person name="Zhang M.Y."/>
            <person name="Cheng J."/>
            <person name="Cai Y."/>
            <person name="Zhang T.Y."/>
            <person name="Wu Y.Y."/>
            <person name="Manikprabhu D."/>
            <person name="Li W.J."/>
            <person name="Zhang Y.X."/>
        </authorList>
    </citation>
    <scope>NUCLEOTIDE SEQUENCE [LARGE SCALE GENOMIC DNA]</scope>
    <source>
        <strain evidence="3 4">JCM 30743</strain>
    </source>
</reference>
<proteinExistence type="predicted"/>
<keyword evidence="4" id="KW-1185">Reference proteome</keyword>
<keyword evidence="2" id="KW-0732">Signal</keyword>
<gene>
    <name evidence="3" type="ORF">D1B31_13880</name>
</gene>
<evidence type="ECO:0000313" key="3">
    <source>
        <dbReference type="EMBL" id="RHW39046.1"/>
    </source>
</evidence>
<name>A0A417YSX2_9BACI</name>
<dbReference type="EMBL" id="QWEG01000008">
    <property type="protein sequence ID" value="RHW39046.1"/>
    <property type="molecule type" value="Genomic_DNA"/>
</dbReference>
<dbReference type="Proteomes" id="UP000284416">
    <property type="component" value="Unassembled WGS sequence"/>
</dbReference>
<accession>A0A417YSX2</accession>
<dbReference type="AlphaFoldDB" id="A0A417YSX2"/>
<evidence type="ECO:0008006" key="5">
    <source>
        <dbReference type="Google" id="ProtNLM"/>
    </source>
</evidence>
<protein>
    <recommendedName>
        <fullName evidence="5">Cobalamin biosynthesis protein CbiN</fullName>
    </recommendedName>
</protein>
<evidence type="ECO:0000256" key="2">
    <source>
        <dbReference type="SAM" id="SignalP"/>
    </source>
</evidence>
<dbReference type="SUPFAM" id="SSF50242">
    <property type="entry name" value="TIMP-like"/>
    <property type="match status" value="1"/>
</dbReference>
<dbReference type="PROSITE" id="PS51257">
    <property type="entry name" value="PROKAR_LIPOPROTEIN"/>
    <property type="match status" value="1"/>
</dbReference>
<feature type="chain" id="PRO_5038708805" description="Cobalamin biosynthesis protein CbiN" evidence="2">
    <location>
        <begin position="20"/>
        <end position="185"/>
    </location>
</feature>
<sequence length="185" mass="20429">MRRLFVLALFVCVSLIAFMAAPSVSYACKCDRQLTVAENLEKSSTVFAGKVIEIKEKKQAGVVVEMALFEVERIWKGPTDSQIILESIQSSCSFDFRKGEDYIVYAKPNAELKNEAALTTGVCDRTAALEKADEDLELLGKGSTPEKIVDLSGELNGPGLIMKFVWIPIVGVAAAFGYWIWRPRT</sequence>
<dbReference type="Gene3D" id="2.40.50.120">
    <property type="match status" value="1"/>
</dbReference>
<evidence type="ECO:0000256" key="1">
    <source>
        <dbReference type="SAM" id="Phobius"/>
    </source>
</evidence>
<dbReference type="InterPro" id="IPR008993">
    <property type="entry name" value="TIMP-like_OB-fold"/>
</dbReference>
<keyword evidence="1" id="KW-1133">Transmembrane helix</keyword>
<keyword evidence="1" id="KW-0472">Membrane</keyword>
<comment type="caution">
    <text evidence="3">The sequence shown here is derived from an EMBL/GenBank/DDBJ whole genome shotgun (WGS) entry which is preliminary data.</text>
</comment>
<keyword evidence="1" id="KW-0812">Transmembrane</keyword>
<organism evidence="3 4">
    <name type="scientific">Neobacillus notoginsengisoli</name>
    <dbReference type="NCBI Taxonomy" id="1578198"/>
    <lineage>
        <taxon>Bacteria</taxon>
        <taxon>Bacillati</taxon>
        <taxon>Bacillota</taxon>
        <taxon>Bacilli</taxon>
        <taxon>Bacillales</taxon>
        <taxon>Bacillaceae</taxon>
        <taxon>Neobacillus</taxon>
    </lineage>
</organism>
<feature type="signal peptide" evidence="2">
    <location>
        <begin position="1"/>
        <end position="19"/>
    </location>
</feature>
<evidence type="ECO:0000313" key="4">
    <source>
        <dbReference type="Proteomes" id="UP000284416"/>
    </source>
</evidence>
<feature type="transmembrane region" description="Helical" evidence="1">
    <location>
        <begin position="160"/>
        <end position="181"/>
    </location>
</feature>